<dbReference type="PANTHER" id="PTHR33969:SF2">
    <property type="entry name" value="SEGREGATION AND CONDENSATION PROTEIN A"/>
    <property type="match status" value="1"/>
</dbReference>
<keyword evidence="2" id="KW-0132">Cell division</keyword>
<dbReference type="GO" id="GO:0051301">
    <property type="term" value="P:cell division"/>
    <property type="evidence" value="ECO:0007669"/>
    <property type="project" value="UniProtKB-KW"/>
</dbReference>
<dbReference type="Gene3D" id="6.10.250.2410">
    <property type="match status" value="1"/>
</dbReference>
<dbReference type="Proteomes" id="UP000183926">
    <property type="component" value="Unassembled WGS sequence"/>
</dbReference>
<dbReference type="RefSeq" id="WP_074928969.1">
    <property type="nucleotide sequence ID" value="NZ_FPBL01000008.1"/>
</dbReference>
<dbReference type="GO" id="GO:0006260">
    <property type="term" value="P:DNA replication"/>
    <property type="evidence" value="ECO:0007669"/>
    <property type="project" value="UniProtKB-UniRule"/>
</dbReference>
<keyword evidence="2" id="KW-0159">Chromosome partition</keyword>
<reference evidence="3 4" key="1">
    <citation type="submission" date="2016-10" db="EMBL/GenBank/DDBJ databases">
        <authorList>
            <person name="de Groot N.N."/>
        </authorList>
    </citation>
    <scope>NUCLEOTIDE SEQUENCE [LARGE SCALE GENOMIC DNA]</scope>
    <source>
        <strain evidence="3 4">Nm24</strain>
    </source>
</reference>
<dbReference type="InterPro" id="IPR003768">
    <property type="entry name" value="ScpA"/>
</dbReference>
<accession>A0A1I7IDW8</accession>
<dbReference type="OrthoDB" id="9811016at2"/>
<comment type="subcellular location">
    <subcellularLocation>
        <location evidence="2">Cytoplasm</location>
    </subcellularLocation>
    <text evidence="2">Associated with two foci at the outer edges of the nucleoid region in young cells, and at four foci within both cell halves in older cells.</text>
</comment>
<protein>
    <recommendedName>
        <fullName evidence="1 2">Segregation and condensation protein A</fullName>
    </recommendedName>
</protein>
<evidence type="ECO:0000256" key="1">
    <source>
        <dbReference type="ARBA" id="ARBA00044777"/>
    </source>
</evidence>
<dbReference type="Gene3D" id="1.10.10.580">
    <property type="entry name" value="Structural maintenance of chromosome 1. Chain E"/>
    <property type="match status" value="1"/>
</dbReference>
<proteinExistence type="inferred from homology"/>
<dbReference type="PANTHER" id="PTHR33969">
    <property type="entry name" value="SEGREGATION AND CONDENSATION PROTEIN A"/>
    <property type="match status" value="1"/>
</dbReference>
<comment type="similarity">
    <text evidence="2">Belongs to the ScpA family.</text>
</comment>
<evidence type="ECO:0000313" key="3">
    <source>
        <dbReference type="EMBL" id="SFU71124.1"/>
    </source>
</evidence>
<dbReference type="InterPro" id="IPR023093">
    <property type="entry name" value="ScpA-like_C"/>
</dbReference>
<evidence type="ECO:0000256" key="2">
    <source>
        <dbReference type="HAMAP-Rule" id="MF_01805"/>
    </source>
</evidence>
<keyword evidence="2" id="KW-0131">Cell cycle</keyword>
<evidence type="ECO:0000313" key="4">
    <source>
        <dbReference type="Proteomes" id="UP000183926"/>
    </source>
</evidence>
<dbReference type="Pfam" id="PF02616">
    <property type="entry name" value="SMC_ScpA"/>
    <property type="match status" value="1"/>
</dbReference>
<dbReference type="GO" id="GO:0005737">
    <property type="term" value="C:cytoplasm"/>
    <property type="evidence" value="ECO:0007669"/>
    <property type="project" value="UniProtKB-SubCell"/>
</dbReference>
<dbReference type="EMBL" id="FPBL01000008">
    <property type="protein sequence ID" value="SFU71124.1"/>
    <property type="molecule type" value="Genomic_DNA"/>
</dbReference>
<sequence length="281" mass="32081">MNDISRQAFADTGNILDNAALIDPVARVQGIPLLEVPQDLYIPPEALQIFLETFEGPLDLLLYLIRKHNLDILDIPMAELTRQYIAYVETMRADQLELAAEYLLMTALLIDIKSRMLLPHPAIIQEEEVDPRAELVRRLLEYEQIKQAAIHIHSLPIVGKDFMLASVWTDFIAEKQFPDVNPQDLYDTWLALMERLKLNCNHTIRYEAISVRACMSEILKNLQPRGSASFTELFSNISNIHKLVASFLALLELAREALVDIVQSDRFGTIYVHTCHSDRTS</sequence>
<comment type="function">
    <text evidence="2">Participates in chromosomal partition during cell division. May act via the formation of a condensin-like complex containing Smc and ScpB that pull DNA away from mid-cell into both cell halves.</text>
</comment>
<organism evidence="3 4">
    <name type="scientific">Nitrosomonas eutropha</name>
    <dbReference type="NCBI Taxonomy" id="916"/>
    <lineage>
        <taxon>Bacteria</taxon>
        <taxon>Pseudomonadati</taxon>
        <taxon>Pseudomonadota</taxon>
        <taxon>Betaproteobacteria</taxon>
        <taxon>Nitrosomonadales</taxon>
        <taxon>Nitrosomonadaceae</taxon>
        <taxon>Nitrosomonas</taxon>
    </lineage>
</organism>
<dbReference type="GO" id="GO:0007059">
    <property type="term" value="P:chromosome segregation"/>
    <property type="evidence" value="ECO:0007669"/>
    <property type="project" value="UniProtKB-UniRule"/>
</dbReference>
<dbReference type="HAMAP" id="MF_01805">
    <property type="entry name" value="ScpA"/>
    <property type="match status" value="1"/>
</dbReference>
<gene>
    <name evidence="2" type="primary">scpA</name>
    <name evidence="3" type="ORF">SAMN05216339_10850</name>
</gene>
<dbReference type="AlphaFoldDB" id="A0A1I7IDW8"/>
<comment type="subunit">
    <text evidence="2">Component of a cohesin-like complex composed of ScpA, ScpB and the Smc homodimer, in which ScpA and ScpB bind to the head domain of Smc. The presence of the three proteins is required for the association of the complex with DNA.</text>
</comment>
<keyword evidence="2" id="KW-0963">Cytoplasm</keyword>
<name>A0A1I7IDW8_9PROT</name>